<feature type="compositionally biased region" description="Acidic residues" evidence="6">
    <location>
        <begin position="163"/>
        <end position="176"/>
    </location>
</feature>
<feature type="compositionally biased region" description="Polar residues" evidence="6">
    <location>
        <begin position="150"/>
        <end position="159"/>
    </location>
</feature>
<evidence type="ECO:0000256" key="1">
    <source>
        <dbReference type="ARBA" id="ARBA00007340"/>
    </source>
</evidence>
<dbReference type="InterPro" id="IPR006196">
    <property type="entry name" value="RNA-binding_domain_S1_IF1"/>
</dbReference>
<sequence length="176" mass="20333">MSKATKRKHVEKEVQEDFSMPTGKQSIVQLLESRGNNLHEVRDPSGDQYLVSMPTKFRRSIWVKKGDYVLIEPITEGDKVKGEIVRILTKDHIQIYRSQNCWPQEFDLKQKKSETSEHDSKMANKGIIDETKKSDDNEDDDEDNDDDLFVNTNRQSCYHDTTESESDTSTDLSDSD</sequence>
<proteinExistence type="inferred from homology"/>
<dbReference type="Pfam" id="PF01176">
    <property type="entry name" value="eIF-1a"/>
    <property type="match status" value="1"/>
</dbReference>
<dbReference type="Gene3D" id="2.40.50.140">
    <property type="entry name" value="Nucleic acid-binding proteins"/>
    <property type="match status" value="1"/>
</dbReference>
<dbReference type="PANTHER" id="PTHR21641">
    <property type="entry name" value="TRANSLATION INITIATION FACTOR-RELATED"/>
    <property type="match status" value="1"/>
</dbReference>
<feature type="region of interest" description="Disordered" evidence="6">
    <location>
        <begin position="111"/>
        <end position="176"/>
    </location>
</feature>
<dbReference type="GO" id="GO:0003743">
    <property type="term" value="F:translation initiation factor activity"/>
    <property type="evidence" value="ECO:0007669"/>
    <property type="project" value="UniProtKB-UniRule"/>
</dbReference>
<gene>
    <name evidence="9" type="primary">LOC107266906</name>
</gene>
<evidence type="ECO:0000256" key="4">
    <source>
        <dbReference type="ARBA" id="ARBA00031998"/>
    </source>
</evidence>
<reference evidence="9" key="1">
    <citation type="submission" date="2025-08" db="UniProtKB">
        <authorList>
            <consortium name="RefSeq"/>
        </authorList>
    </citation>
    <scope>IDENTIFICATION</scope>
</reference>
<dbReference type="GeneID" id="107266906"/>
<evidence type="ECO:0000313" key="9">
    <source>
        <dbReference type="RefSeq" id="XP_015593409.1"/>
    </source>
</evidence>
<dbReference type="GO" id="GO:0003723">
    <property type="term" value="F:RNA binding"/>
    <property type="evidence" value="ECO:0007669"/>
    <property type="project" value="UniProtKB-KW"/>
</dbReference>
<evidence type="ECO:0000256" key="6">
    <source>
        <dbReference type="SAM" id="MobiDB-lite"/>
    </source>
</evidence>
<dbReference type="PANTHER" id="PTHR21641:SF0">
    <property type="entry name" value="RNA-BINDING PROTEIN EIF1AD-RELATED"/>
    <property type="match status" value="1"/>
</dbReference>
<comment type="similarity">
    <text evidence="1">Belongs to the EIF1AD family.</text>
</comment>
<feature type="region of interest" description="Disordered" evidence="6">
    <location>
        <begin position="1"/>
        <end position="20"/>
    </location>
</feature>
<organism evidence="8 9">
    <name type="scientific">Cephus cinctus</name>
    <name type="common">Wheat stem sawfly</name>
    <dbReference type="NCBI Taxonomy" id="211228"/>
    <lineage>
        <taxon>Eukaryota</taxon>
        <taxon>Metazoa</taxon>
        <taxon>Ecdysozoa</taxon>
        <taxon>Arthropoda</taxon>
        <taxon>Hexapoda</taxon>
        <taxon>Insecta</taxon>
        <taxon>Pterygota</taxon>
        <taxon>Neoptera</taxon>
        <taxon>Endopterygota</taxon>
        <taxon>Hymenoptera</taxon>
        <taxon>Cephoidea</taxon>
        <taxon>Cephidae</taxon>
        <taxon>Cephus</taxon>
    </lineage>
</organism>
<evidence type="ECO:0000313" key="8">
    <source>
        <dbReference type="Proteomes" id="UP000694920"/>
    </source>
</evidence>
<dbReference type="KEGG" id="ccin:107266906"/>
<name>A0AAJ7BSR9_CEPCN</name>
<dbReference type="RefSeq" id="XP_015593409.1">
    <property type="nucleotide sequence ID" value="XM_015737923.2"/>
</dbReference>
<evidence type="ECO:0000256" key="2">
    <source>
        <dbReference type="ARBA" id="ARBA00020989"/>
    </source>
</evidence>
<evidence type="ECO:0000256" key="3">
    <source>
        <dbReference type="ARBA" id="ARBA00022884"/>
    </source>
</evidence>
<keyword evidence="5" id="KW-0396">Initiation factor</keyword>
<keyword evidence="8" id="KW-1185">Reference proteome</keyword>
<dbReference type="AlphaFoldDB" id="A0AAJ7BSR9"/>
<dbReference type="GO" id="GO:0005634">
    <property type="term" value="C:nucleus"/>
    <property type="evidence" value="ECO:0007669"/>
    <property type="project" value="TreeGrafter"/>
</dbReference>
<dbReference type="PROSITE" id="PS50832">
    <property type="entry name" value="S1_IF1_TYPE"/>
    <property type="match status" value="1"/>
</dbReference>
<feature type="compositionally biased region" description="Acidic residues" evidence="6">
    <location>
        <begin position="136"/>
        <end position="148"/>
    </location>
</feature>
<dbReference type="InterPro" id="IPR001253">
    <property type="entry name" value="TIF_eIF-1A"/>
</dbReference>
<accession>A0AAJ7BSR9</accession>
<dbReference type="SUPFAM" id="SSF50249">
    <property type="entry name" value="Nucleic acid-binding proteins"/>
    <property type="match status" value="1"/>
</dbReference>
<protein>
    <recommendedName>
        <fullName evidence="2">Probable RNA-binding protein EIF1AD</fullName>
    </recommendedName>
    <alternativeName>
        <fullName evidence="4">Eukaryotic translation initiation factor 1A domain-containing protein</fullName>
    </alternativeName>
</protein>
<feature type="compositionally biased region" description="Basic and acidic residues" evidence="6">
    <location>
        <begin position="111"/>
        <end position="135"/>
    </location>
</feature>
<dbReference type="Proteomes" id="UP000694920">
    <property type="component" value="Unplaced"/>
</dbReference>
<keyword evidence="5" id="KW-0648">Protein biosynthesis</keyword>
<dbReference type="SMART" id="SM00652">
    <property type="entry name" value="eIF1a"/>
    <property type="match status" value="1"/>
</dbReference>
<evidence type="ECO:0000259" key="7">
    <source>
        <dbReference type="PROSITE" id="PS50832"/>
    </source>
</evidence>
<dbReference type="InterPro" id="IPR039294">
    <property type="entry name" value="EIF1AD"/>
</dbReference>
<evidence type="ECO:0000256" key="5">
    <source>
        <dbReference type="PROSITE-ProRule" id="PRU00181"/>
    </source>
</evidence>
<keyword evidence="3" id="KW-0694">RNA-binding</keyword>
<dbReference type="InterPro" id="IPR012340">
    <property type="entry name" value="NA-bd_OB-fold"/>
</dbReference>
<feature type="domain" description="S1-like" evidence="7">
    <location>
        <begin position="5"/>
        <end position="89"/>
    </location>
</feature>